<dbReference type="InterPro" id="IPR007343">
    <property type="entry name" value="Uncharacterised_pept_Zn_put"/>
</dbReference>
<dbReference type="Proteomes" id="UP000003558">
    <property type="component" value="Unassembled WGS sequence"/>
</dbReference>
<evidence type="ECO:0008006" key="8">
    <source>
        <dbReference type="Google" id="ProtNLM"/>
    </source>
</evidence>
<keyword evidence="4 5" id="KW-0472">Membrane</keyword>
<dbReference type="EMBL" id="BACI01000014">
    <property type="protein sequence ID" value="GAA10792.1"/>
    <property type="molecule type" value="Genomic_DNA"/>
</dbReference>
<gene>
    <name evidence="6" type="ORF">GOALK_014_00150</name>
</gene>
<keyword evidence="3 5" id="KW-1133">Transmembrane helix</keyword>
<dbReference type="eggNOG" id="COG2321">
    <property type="taxonomic scope" value="Bacteria"/>
</dbReference>
<evidence type="ECO:0000256" key="5">
    <source>
        <dbReference type="SAM" id="Phobius"/>
    </source>
</evidence>
<protein>
    <recommendedName>
        <fullName evidence="8">Neutral zinc metallopeptidase</fullName>
    </recommendedName>
</protein>
<feature type="transmembrane region" description="Helical" evidence="5">
    <location>
        <begin position="38"/>
        <end position="57"/>
    </location>
</feature>
<keyword evidence="2 5" id="KW-0812">Transmembrane</keyword>
<proteinExistence type="predicted"/>
<comment type="caution">
    <text evidence="6">The sequence shown here is derived from an EMBL/GenBank/DDBJ whole genome shotgun (WGS) entry which is preliminary data.</text>
</comment>
<dbReference type="SUPFAM" id="SSF55486">
    <property type="entry name" value="Metalloproteases ('zincins'), catalytic domain"/>
    <property type="match status" value="1"/>
</dbReference>
<name>F9VQA3_9ACTN</name>
<evidence type="ECO:0000256" key="4">
    <source>
        <dbReference type="ARBA" id="ARBA00023136"/>
    </source>
</evidence>
<dbReference type="STRING" id="1027371.GOALK_014_00150"/>
<dbReference type="PANTHER" id="PTHR30168">
    <property type="entry name" value="PUTATIVE MEMBRANE PROTEIN YPFJ"/>
    <property type="match status" value="1"/>
</dbReference>
<evidence type="ECO:0000256" key="3">
    <source>
        <dbReference type="ARBA" id="ARBA00022989"/>
    </source>
</evidence>
<dbReference type="Pfam" id="PF04228">
    <property type="entry name" value="Zn_peptidase"/>
    <property type="match status" value="1"/>
</dbReference>
<dbReference type="PANTHER" id="PTHR30168:SF0">
    <property type="entry name" value="INNER MEMBRANE PROTEIN"/>
    <property type="match status" value="1"/>
</dbReference>
<reference evidence="6 7" key="1">
    <citation type="submission" date="2011-05" db="EMBL/GenBank/DDBJ databases">
        <title>Whole genome shotgun sequence of Gordonia alkanivorans NBRC 16433.</title>
        <authorList>
            <person name="Hosoyama A."/>
            <person name="Nakamura S."/>
            <person name="Takarada H."/>
            <person name="Tsuchikane K."/>
            <person name="Yamazaki S."/>
            <person name="Fujita N."/>
        </authorList>
    </citation>
    <scope>NUCLEOTIDE SEQUENCE [LARGE SCALE GENOMIC DNA]</scope>
    <source>
        <strain evidence="6 7">NBRC 16433</strain>
    </source>
</reference>
<sequence>MPGPRTAACQNDRVTFQGSGSIDTGNVSGGGGGGVGRIALGGGAGLIITIVALLFGVNPGELLGSQAPQQGTSSGAAEIQQQLDSCTWEMANENTICRIKATTVSLDEVWSELMPGYQPPKTVIFADSVDTGCGAASAATGPFYCPADSTAYFDPSFFTQLRRMGGSDGPLAQEYVVAHEYGHHIQNLTGALAKGQRMGSQGPRSGSVRVELQADCLAGVWAYHADNGPDALLAPISEQQISSVIQTAKAIGDDTIQGPGSNPEGWTHGSATQRAKWFGIGYRSGDPNRCDTFATNDL</sequence>
<evidence type="ECO:0000313" key="7">
    <source>
        <dbReference type="Proteomes" id="UP000003558"/>
    </source>
</evidence>
<evidence type="ECO:0000256" key="1">
    <source>
        <dbReference type="ARBA" id="ARBA00004167"/>
    </source>
</evidence>
<comment type="subcellular location">
    <subcellularLocation>
        <location evidence="1">Membrane</location>
        <topology evidence="1">Single-pass membrane protein</topology>
    </subcellularLocation>
</comment>
<evidence type="ECO:0000256" key="2">
    <source>
        <dbReference type="ARBA" id="ARBA00022692"/>
    </source>
</evidence>
<dbReference type="GO" id="GO:0016020">
    <property type="term" value="C:membrane"/>
    <property type="evidence" value="ECO:0007669"/>
    <property type="project" value="UniProtKB-SubCell"/>
</dbReference>
<organism evidence="6 7">
    <name type="scientific">Gordonia alkanivorans NBRC 16433</name>
    <dbReference type="NCBI Taxonomy" id="1027371"/>
    <lineage>
        <taxon>Bacteria</taxon>
        <taxon>Bacillati</taxon>
        <taxon>Actinomycetota</taxon>
        <taxon>Actinomycetes</taxon>
        <taxon>Mycobacteriales</taxon>
        <taxon>Gordoniaceae</taxon>
        <taxon>Gordonia</taxon>
    </lineage>
</organism>
<dbReference type="AlphaFoldDB" id="F9VQA3"/>
<evidence type="ECO:0000313" key="6">
    <source>
        <dbReference type="EMBL" id="GAA10792.1"/>
    </source>
</evidence>
<accession>F9VQA3</accession>